<dbReference type="AlphaFoldDB" id="A0A9P6GY79"/>
<accession>A0A9P6GY79</accession>
<evidence type="ECO:0000313" key="2">
    <source>
        <dbReference type="EMBL" id="KAF9762681.1"/>
    </source>
</evidence>
<feature type="signal peptide" evidence="1">
    <location>
        <begin position="1"/>
        <end position="25"/>
    </location>
</feature>
<dbReference type="Proteomes" id="UP000740883">
    <property type="component" value="Unassembled WGS sequence"/>
</dbReference>
<dbReference type="EMBL" id="SBJO01000144">
    <property type="protein sequence ID" value="KAF9762681.1"/>
    <property type="molecule type" value="Genomic_DNA"/>
</dbReference>
<keyword evidence="1" id="KW-0732">Signal</keyword>
<keyword evidence="3" id="KW-1185">Reference proteome</keyword>
<protein>
    <submittedName>
        <fullName evidence="2">Uncharacterized protein</fullName>
    </submittedName>
</protein>
<proteinExistence type="predicted"/>
<reference evidence="2 3" key="1">
    <citation type="journal article" date="2020" name="Genome Biol. Evol.">
        <title>Comparative genomics of strictly vertically transmitted, feminizing microsporidia endosymbionts of amphipod crustaceans.</title>
        <authorList>
            <person name="Cormier A."/>
            <person name="Chebbi M.A."/>
            <person name="Giraud I."/>
            <person name="Wattier R."/>
            <person name="Teixeira M."/>
            <person name="Gilbert C."/>
            <person name="Rigaud T."/>
            <person name="Cordaux R."/>
        </authorList>
    </citation>
    <scope>NUCLEOTIDE SEQUENCE [LARGE SCALE GENOMIC DNA]</scope>
    <source>
        <strain evidence="2 3">Ou3-Ou53</strain>
    </source>
</reference>
<sequence length="414" mass="48670">MQLWSFLTTFWTGILLYTGLRSSDATLMDDYQNAVSNNNRIVQENDHLINPSIQQYVKDRDIFYDDGKTIENYPYGPFHGKEVENSYLLSMNDFSATRERRSIPYDIQKEGVNEHSIIDLDLDNTCSFDLNIANYVNIKYNKVEMNYNTLLKEILERASEIKDLPSEKTLDKNIKSAFRNPKVNCAGVERNQRLCKVVKMEKFLDYSGGKYKLSNDETSFTKNEHCKNHSEFNLINRNSILCNAVSFYDVFNTKPIFDIKFNQRYLETDTFVRQVSAVLSNLREEILNNITLKRFLFRKHYPKVIRVLNHLYEAMNDIGYFEKLYKSYSPFAREKIDAEYDLTKKIAAKFFDYVVLNNNHQESEYETEDVVKLISYLEKRRLMYNIGNPKIVVSDIHLSIYLHVILSFVASFAE</sequence>
<evidence type="ECO:0000256" key="1">
    <source>
        <dbReference type="SAM" id="SignalP"/>
    </source>
</evidence>
<organism evidence="2 3">
    <name type="scientific">Nosema granulosis</name>
    <dbReference type="NCBI Taxonomy" id="83296"/>
    <lineage>
        <taxon>Eukaryota</taxon>
        <taxon>Fungi</taxon>
        <taxon>Fungi incertae sedis</taxon>
        <taxon>Microsporidia</taxon>
        <taxon>Nosematidae</taxon>
        <taxon>Nosema</taxon>
    </lineage>
</organism>
<gene>
    <name evidence="2" type="ORF">NGRA_1834</name>
</gene>
<feature type="chain" id="PRO_5040401804" evidence="1">
    <location>
        <begin position="26"/>
        <end position="414"/>
    </location>
</feature>
<evidence type="ECO:0000313" key="3">
    <source>
        <dbReference type="Proteomes" id="UP000740883"/>
    </source>
</evidence>
<name>A0A9P6GY79_9MICR</name>
<comment type="caution">
    <text evidence="2">The sequence shown here is derived from an EMBL/GenBank/DDBJ whole genome shotgun (WGS) entry which is preliminary data.</text>
</comment>